<dbReference type="CDD" id="cd01130">
    <property type="entry name" value="VirB11-like_ATPase"/>
    <property type="match status" value="1"/>
</dbReference>
<protein>
    <submittedName>
        <fullName evidence="3">Pilus assembly protein CpaF</fullName>
    </submittedName>
</protein>
<dbReference type="SUPFAM" id="SSF52540">
    <property type="entry name" value="P-loop containing nucleoside triphosphate hydrolases"/>
    <property type="match status" value="1"/>
</dbReference>
<dbReference type="Proteomes" id="UP001156641">
    <property type="component" value="Unassembled WGS sequence"/>
</dbReference>
<dbReference type="RefSeq" id="WP_284258960.1">
    <property type="nucleotide sequence ID" value="NZ_BSOS01000078.1"/>
</dbReference>
<dbReference type="Gene3D" id="3.40.50.300">
    <property type="entry name" value="P-loop containing nucleotide triphosphate hydrolases"/>
    <property type="match status" value="1"/>
</dbReference>
<sequence length="500" mass="54881">MNNEDMPVFGHKHIDEAPLAQVDGAFVVKPVAASPVLVPLRPSPQPAAPVPNYAYDISHAQTGAAMEAGRGLREDVAKLRAVCLTKIDAQAVASLPPDRLWAEIERLVSQLASEYHIQMNISEQRQLATELVDDMIGLGPLEPLLLDDSITDIVVNGPDKTFIERGGKLVQAAVHFRDWEHLTNICQRIAASVGRHVDEGSPMVDARLKDGSRVNVVLPPLTLDGPAISIRKFSKKTMDFQKLIGFGSLTPSIAKILEICARCRLNVIVSGGTGSGKTTLMNALSQYIDPSERIVTVEDVAELQLQQPDIVRMETRPPSLEGKGEVDTRDLVRNALRMRPDRIIVGEVRGTEAFDMLQAMNTGHAGSLSTIHANSTRDALSRIENMVQMSNMGLSSKSIRTEMVAAINVIVQLDRQRDGVRRVTEVTDVTGLEADVVLLKDIFKLKILGEAHDGRLIARYHVDRSQPSFYEKLTYFGLEGAWMEAMEEAAHDPAMTTEPL</sequence>
<dbReference type="Gene3D" id="3.30.450.380">
    <property type="match status" value="1"/>
</dbReference>
<comment type="caution">
    <text evidence="3">The sequence shown here is derived from an EMBL/GenBank/DDBJ whole genome shotgun (WGS) entry which is preliminary data.</text>
</comment>
<feature type="domain" description="AAA+ ATPase" evidence="2">
    <location>
        <begin position="263"/>
        <end position="468"/>
    </location>
</feature>
<evidence type="ECO:0000313" key="4">
    <source>
        <dbReference type="Proteomes" id="UP001156641"/>
    </source>
</evidence>
<dbReference type="InterPro" id="IPR050921">
    <property type="entry name" value="T4SS_GSP_E_ATPase"/>
</dbReference>
<organism evidence="3 4">
    <name type="scientific">Acidocella aquatica</name>
    <dbReference type="NCBI Taxonomy" id="1922313"/>
    <lineage>
        <taxon>Bacteria</taxon>
        <taxon>Pseudomonadati</taxon>
        <taxon>Pseudomonadota</taxon>
        <taxon>Alphaproteobacteria</taxon>
        <taxon>Acetobacterales</taxon>
        <taxon>Acidocellaceae</taxon>
        <taxon>Acidocella</taxon>
    </lineage>
</organism>
<dbReference type="EMBL" id="BSOS01000078">
    <property type="protein sequence ID" value="GLR68116.1"/>
    <property type="molecule type" value="Genomic_DNA"/>
</dbReference>
<dbReference type="InterPro" id="IPR003593">
    <property type="entry name" value="AAA+_ATPase"/>
</dbReference>
<dbReference type="SMART" id="SM00382">
    <property type="entry name" value="AAA"/>
    <property type="match status" value="1"/>
</dbReference>
<dbReference type="InterPro" id="IPR027417">
    <property type="entry name" value="P-loop_NTPase"/>
</dbReference>
<dbReference type="InterPro" id="IPR001482">
    <property type="entry name" value="T2SS/T4SS_dom"/>
</dbReference>
<reference evidence="4" key="1">
    <citation type="journal article" date="2019" name="Int. J. Syst. Evol. Microbiol.">
        <title>The Global Catalogue of Microorganisms (GCM) 10K type strain sequencing project: providing services to taxonomists for standard genome sequencing and annotation.</title>
        <authorList>
            <consortium name="The Broad Institute Genomics Platform"/>
            <consortium name="The Broad Institute Genome Sequencing Center for Infectious Disease"/>
            <person name="Wu L."/>
            <person name="Ma J."/>
        </authorList>
    </citation>
    <scope>NUCLEOTIDE SEQUENCE [LARGE SCALE GENOMIC DNA]</scope>
    <source>
        <strain evidence="4">NBRC 112502</strain>
    </source>
</reference>
<proteinExistence type="inferred from homology"/>
<comment type="similarity">
    <text evidence="1">Belongs to the GSP E family.</text>
</comment>
<keyword evidence="4" id="KW-1185">Reference proteome</keyword>
<dbReference type="PANTHER" id="PTHR30486">
    <property type="entry name" value="TWITCHING MOTILITY PROTEIN PILT"/>
    <property type="match status" value="1"/>
</dbReference>
<gene>
    <name evidence="3" type="ORF">GCM10010909_27970</name>
</gene>
<evidence type="ECO:0000313" key="3">
    <source>
        <dbReference type="EMBL" id="GLR68116.1"/>
    </source>
</evidence>
<dbReference type="Pfam" id="PF00437">
    <property type="entry name" value="T2SSE"/>
    <property type="match status" value="1"/>
</dbReference>
<name>A0ABQ6ABF2_9PROT</name>
<evidence type="ECO:0000256" key="1">
    <source>
        <dbReference type="ARBA" id="ARBA00006611"/>
    </source>
</evidence>
<dbReference type="PANTHER" id="PTHR30486:SF15">
    <property type="entry name" value="TYPE II_IV SECRETION SYSTEM ATPASE"/>
    <property type="match status" value="1"/>
</dbReference>
<accession>A0ABQ6ABF2</accession>
<evidence type="ECO:0000259" key="2">
    <source>
        <dbReference type="SMART" id="SM00382"/>
    </source>
</evidence>